<feature type="compositionally biased region" description="Low complexity" evidence="1">
    <location>
        <begin position="166"/>
        <end position="186"/>
    </location>
</feature>
<evidence type="ECO:0000313" key="3">
    <source>
        <dbReference type="Proteomes" id="UP000008311"/>
    </source>
</evidence>
<sequence length="194" mass="21438">MASQARWRCRNRQCCGAVRRIGQTLPLDSLQTPWRENSGVFRAASTNLESGGRLFPRDHPEHSGNQNGDSKTGRCEPSRGGADRELDSRCPTASSRYVVRASCRSICRQTLRHPIQDRRFRSVEHRPTFAHHFAVFGQQPSQTVDLHGPGLHPVARGYGAVPVPLAASPSSPRPAYLAAAPRARSPARPPRRGY</sequence>
<accession>B9T7H8</accession>
<feature type="compositionally biased region" description="Basic and acidic residues" evidence="1">
    <location>
        <begin position="71"/>
        <end position="88"/>
    </location>
</feature>
<dbReference type="EMBL" id="EQ974753">
    <property type="protein sequence ID" value="EEF28191.1"/>
    <property type="molecule type" value="Genomic_DNA"/>
</dbReference>
<reference evidence="3" key="1">
    <citation type="journal article" date="2010" name="Nat. Biotechnol.">
        <title>Draft genome sequence of the oilseed species Ricinus communis.</title>
        <authorList>
            <person name="Chan A.P."/>
            <person name="Crabtree J."/>
            <person name="Zhao Q."/>
            <person name="Lorenzi H."/>
            <person name="Orvis J."/>
            <person name="Puiu D."/>
            <person name="Melake-Berhan A."/>
            <person name="Jones K.M."/>
            <person name="Redman J."/>
            <person name="Chen G."/>
            <person name="Cahoon E.B."/>
            <person name="Gedil M."/>
            <person name="Stanke M."/>
            <person name="Haas B.J."/>
            <person name="Wortman J.R."/>
            <person name="Fraser-Liggett C.M."/>
            <person name="Ravel J."/>
            <person name="Rabinowicz P.D."/>
        </authorList>
    </citation>
    <scope>NUCLEOTIDE SEQUENCE [LARGE SCALE GENOMIC DNA]</scope>
    <source>
        <strain evidence="3">cv. Hale</strain>
    </source>
</reference>
<evidence type="ECO:0000313" key="2">
    <source>
        <dbReference type="EMBL" id="EEF28191.1"/>
    </source>
</evidence>
<keyword evidence="3" id="KW-1185">Reference proteome</keyword>
<dbReference type="Proteomes" id="UP000008311">
    <property type="component" value="Unassembled WGS sequence"/>
</dbReference>
<dbReference type="InParanoid" id="B9T7H8"/>
<dbReference type="AlphaFoldDB" id="B9T7H8"/>
<protein>
    <submittedName>
        <fullName evidence="2">Uncharacterized protein</fullName>
    </submittedName>
</protein>
<evidence type="ECO:0000256" key="1">
    <source>
        <dbReference type="SAM" id="MobiDB-lite"/>
    </source>
</evidence>
<gene>
    <name evidence="2" type="ORF">RCOM_0018740</name>
</gene>
<feature type="region of interest" description="Disordered" evidence="1">
    <location>
        <begin position="50"/>
        <end position="89"/>
    </location>
</feature>
<name>B9T7H8_RICCO</name>
<proteinExistence type="predicted"/>
<feature type="region of interest" description="Disordered" evidence="1">
    <location>
        <begin position="166"/>
        <end position="194"/>
    </location>
</feature>
<organism evidence="2 3">
    <name type="scientific">Ricinus communis</name>
    <name type="common">Castor bean</name>
    <dbReference type="NCBI Taxonomy" id="3988"/>
    <lineage>
        <taxon>Eukaryota</taxon>
        <taxon>Viridiplantae</taxon>
        <taxon>Streptophyta</taxon>
        <taxon>Embryophyta</taxon>
        <taxon>Tracheophyta</taxon>
        <taxon>Spermatophyta</taxon>
        <taxon>Magnoliopsida</taxon>
        <taxon>eudicotyledons</taxon>
        <taxon>Gunneridae</taxon>
        <taxon>Pentapetalae</taxon>
        <taxon>rosids</taxon>
        <taxon>fabids</taxon>
        <taxon>Malpighiales</taxon>
        <taxon>Euphorbiaceae</taxon>
        <taxon>Acalyphoideae</taxon>
        <taxon>Acalypheae</taxon>
        <taxon>Ricinus</taxon>
    </lineage>
</organism>